<evidence type="ECO:0000259" key="11">
    <source>
        <dbReference type="PROSITE" id="PS51123"/>
    </source>
</evidence>
<dbReference type="GO" id="GO:0051301">
    <property type="term" value="P:cell division"/>
    <property type="evidence" value="ECO:0007669"/>
    <property type="project" value="UniProtKB-UniRule"/>
</dbReference>
<keyword evidence="5 8" id="KW-0998">Cell outer membrane</keyword>
<feature type="chain" id="PRO_5002183751" description="Peptidoglycan-associated lipoprotein" evidence="10">
    <location>
        <begin position="25"/>
        <end position="186"/>
    </location>
</feature>
<dbReference type="Gene3D" id="3.30.1330.60">
    <property type="entry name" value="OmpA-like domain"/>
    <property type="match status" value="1"/>
</dbReference>
<evidence type="ECO:0000256" key="7">
    <source>
        <dbReference type="ARBA" id="ARBA00023306"/>
    </source>
</evidence>
<evidence type="ECO:0000256" key="2">
    <source>
        <dbReference type="ARBA" id="ARBA00022729"/>
    </source>
</evidence>
<dbReference type="InterPro" id="IPR006665">
    <property type="entry name" value="OmpA-like"/>
</dbReference>
<evidence type="ECO:0000256" key="1">
    <source>
        <dbReference type="ARBA" id="ARBA00022618"/>
    </source>
</evidence>
<dbReference type="Pfam" id="PF00691">
    <property type="entry name" value="OmpA"/>
    <property type="match status" value="1"/>
</dbReference>
<dbReference type="PROSITE" id="PS51257">
    <property type="entry name" value="PROKAR_LIPOPROTEIN"/>
    <property type="match status" value="1"/>
</dbReference>
<evidence type="ECO:0000256" key="6">
    <source>
        <dbReference type="ARBA" id="ARBA00023288"/>
    </source>
</evidence>
<protein>
    <recommendedName>
        <fullName evidence="8">Peptidoglycan-associated lipoprotein</fullName>
        <shortName evidence="8">PAL</shortName>
    </recommendedName>
</protein>
<name>A0A0C5VK20_9GAMM</name>
<dbReference type="GO" id="GO:0009279">
    <property type="term" value="C:cell outer membrane"/>
    <property type="evidence" value="ECO:0007669"/>
    <property type="project" value="UniProtKB-SubCell"/>
</dbReference>
<keyword evidence="2 8" id="KW-0732">Signal</keyword>
<gene>
    <name evidence="8" type="primary">pal</name>
    <name evidence="12" type="ORF">YC6258_02583</name>
</gene>
<dbReference type="PRINTS" id="PR01021">
    <property type="entry name" value="OMPADOMAIN"/>
</dbReference>
<evidence type="ECO:0000313" key="12">
    <source>
        <dbReference type="EMBL" id="AJQ94621.1"/>
    </source>
</evidence>
<dbReference type="SUPFAM" id="SSF103088">
    <property type="entry name" value="OmpA-like"/>
    <property type="match status" value="1"/>
</dbReference>
<keyword evidence="6 8" id="KW-0449">Lipoprotein</keyword>
<dbReference type="PATRIC" id="fig|1445510.3.peg.2538"/>
<evidence type="ECO:0000313" key="13">
    <source>
        <dbReference type="Proteomes" id="UP000032266"/>
    </source>
</evidence>
<dbReference type="RefSeq" id="WP_044617124.1">
    <property type="nucleotide sequence ID" value="NZ_CP007142.1"/>
</dbReference>
<dbReference type="OrthoDB" id="9809164at2"/>
<dbReference type="EMBL" id="CP007142">
    <property type="protein sequence ID" value="AJQ94621.1"/>
    <property type="molecule type" value="Genomic_DNA"/>
</dbReference>
<evidence type="ECO:0000256" key="4">
    <source>
        <dbReference type="ARBA" id="ARBA00023139"/>
    </source>
</evidence>
<keyword evidence="1 8" id="KW-0132">Cell division</keyword>
<dbReference type="NCBIfam" id="TIGR02802">
    <property type="entry name" value="Pal_lipo"/>
    <property type="match status" value="1"/>
</dbReference>
<dbReference type="CDD" id="cd07185">
    <property type="entry name" value="OmpA_C-like"/>
    <property type="match status" value="1"/>
</dbReference>
<dbReference type="InterPro" id="IPR006664">
    <property type="entry name" value="OMP_bac"/>
</dbReference>
<dbReference type="STRING" id="1445510.YC6258_02583"/>
<comment type="function">
    <text evidence="8">Part of the Tol-Pal system, which plays a role in outer membrane invagination during cell division and is important for maintaining outer membrane integrity.</text>
</comment>
<evidence type="ECO:0000256" key="8">
    <source>
        <dbReference type="HAMAP-Rule" id="MF_02204"/>
    </source>
</evidence>
<dbReference type="InterPro" id="IPR036737">
    <property type="entry name" value="OmpA-like_sf"/>
</dbReference>
<feature type="region of interest" description="Disordered" evidence="9">
    <location>
        <begin position="26"/>
        <end position="47"/>
    </location>
</feature>
<dbReference type="HOGENOM" id="CLU_016890_9_4_6"/>
<dbReference type="PROSITE" id="PS51123">
    <property type="entry name" value="OMPA_2"/>
    <property type="match status" value="1"/>
</dbReference>
<keyword evidence="13" id="KW-1185">Reference proteome</keyword>
<sequence>MAKFKLLQVAALTFAVVLSGCANKGGTEESTGAMTETTTDSTMSETPMDSTEVVIENNVTEADSGDTMEYADEVQRPYAYVIYFDFDKAAVKNDFRSLMDKHGDYLAAHPEVKVILEGHADERGTREYNLALGERRAYAVSAYLKLKGVSSDQITIVSFGEEKPIDLGKTEAAYAQNRRVEIKYQN</sequence>
<dbReference type="InterPro" id="IPR006690">
    <property type="entry name" value="OMPA-like_CS"/>
</dbReference>
<evidence type="ECO:0000256" key="9">
    <source>
        <dbReference type="SAM" id="MobiDB-lite"/>
    </source>
</evidence>
<keyword evidence="4 8" id="KW-0564">Palmitate</keyword>
<proteinExistence type="inferred from homology"/>
<dbReference type="AlphaFoldDB" id="A0A0C5VK20"/>
<dbReference type="PROSITE" id="PS01068">
    <property type="entry name" value="OMPA_1"/>
    <property type="match status" value="1"/>
</dbReference>
<keyword evidence="3 8" id="KW-0472">Membrane</keyword>
<feature type="compositionally biased region" description="Low complexity" evidence="9">
    <location>
        <begin position="28"/>
        <end position="47"/>
    </location>
</feature>
<accession>A0A0C5VK20</accession>
<comment type="subunit">
    <text evidence="8">The Tol-Pal system is composed of five core proteins: the inner membrane proteins TolA, TolQ and TolR, the periplasmic protein TolB and the outer membrane protein Pal. They form a network linking the inner and outer membranes and the peptidoglycan layer.</text>
</comment>
<evidence type="ECO:0000256" key="5">
    <source>
        <dbReference type="ARBA" id="ARBA00023237"/>
    </source>
</evidence>
<dbReference type="HAMAP" id="MF_02204">
    <property type="entry name" value="Pal"/>
    <property type="match status" value="1"/>
</dbReference>
<dbReference type="InterPro" id="IPR014169">
    <property type="entry name" value="Pal_lipo_C"/>
</dbReference>
<keyword evidence="7 8" id="KW-0131">Cell cycle</keyword>
<dbReference type="PANTHER" id="PTHR30329">
    <property type="entry name" value="STATOR ELEMENT OF FLAGELLAR MOTOR COMPLEX"/>
    <property type="match status" value="1"/>
</dbReference>
<comment type="similarity">
    <text evidence="8">Belongs to the Pal lipoprotein family.</text>
</comment>
<comment type="subcellular location">
    <subcellularLocation>
        <location evidence="8">Cell outer membrane</location>
        <topology evidence="8">Lipid-anchor</topology>
    </subcellularLocation>
</comment>
<reference evidence="12 13" key="1">
    <citation type="submission" date="2014-01" db="EMBL/GenBank/DDBJ databases">
        <title>Full genme sequencing of cellulolytic bacterium Gynuella sunshinyii YC6258T gen. nov., sp. nov.</title>
        <authorList>
            <person name="Khan H."/>
            <person name="Chung E.J."/>
            <person name="Chung Y.R."/>
        </authorList>
    </citation>
    <scope>NUCLEOTIDE SEQUENCE [LARGE SCALE GENOMIC DNA]</scope>
    <source>
        <strain evidence="12 13">YC6258</strain>
    </source>
</reference>
<dbReference type="Proteomes" id="UP000032266">
    <property type="component" value="Chromosome"/>
</dbReference>
<organism evidence="12 13">
    <name type="scientific">Gynuella sunshinyii YC6258</name>
    <dbReference type="NCBI Taxonomy" id="1445510"/>
    <lineage>
        <taxon>Bacteria</taxon>
        <taxon>Pseudomonadati</taxon>
        <taxon>Pseudomonadota</taxon>
        <taxon>Gammaproteobacteria</taxon>
        <taxon>Oceanospirillales</taxon>
        <taxon>Saccharospirillaceae</taxon>
        <taxon>Gynuella</taxon>
    </lineage>
</organism>
<dbReference type="PANTHER" id="PTHR30329:SF21">
    <property type="entry name" value="LIPOPROTEIN YIAD-RELATED"/>
    <property type="match status" value="1"/>
</dbReference>
<evidence type="ECO:0000256" key="10">
    <source>
        <dbReference type="SAM" id="SignalP"/>
    </source>
</evidence>
<evidence type="ECO:0000256" key="3">
    <source>
        <dbReference type="ARBA" id="ARBA00023136"/>
    </source>
</evidence>
<feature type="domain" description="OmpA-like" evidence="11">
    <location>
        <begin position="71"/>
        <end position="186"/>
    </location>
</feature>
<feature type="signal peptide" evidence="10">
    <location>
        <begin position="1"/>
        <end position="24"/>
    </location>
</feature>
<dbReference type="InterPro" id="IPR050330">
    <property type="entry name" value="Bact_OuterMem_StrucFunc"/>
</dbReference>
<dbReference type="KEGG" id="gsn:YC6258_02583"/>
<dbReference type="InterPro" id="IPR039001">
    <property type="entry name" value="Pal"/>
</dbReference>